<feature type="non-terminal residue" evidence="1">
    <location>
        <position position="1"/>
    </location>
</feature>
<organism evidence="1">
    <name type="scientific">mine drainage metagenome</name>
    <dbReference type="NCBI Taxonomy" id="410659"/>
    <lineage>
        <taxon>unclassified sequences</taxon>
        <taxon>metagenomes</taxon>
        <taxon>ecological metagenomes</taxon>
    </lineage>
</organism>
<sequence length="135" mass="14240">SVSPNGPGGSDQGGLVMRSFQDGQYNVTFDGIPFVDGADFTHHVNAYFLGQDTGEVTVDRGPGRASTVGDATYGGTIALRSNDPQGDPTATVRSQIGSFNSRLVGFQYDTGVMQNYGDASGFIDYNHYQTDGALT</sequence>
<feature type="non-terminal residue" evidence="1">
    <location>
        <position position="135"/>
    </location>
</feature>
<keyword evidence="1" id="KW-0675">Receptor</keyword>
<proteinExistence type="predicted"/>
<reference evidence="1" key="2">
    <citation type="journal article" date="2014" name="ISME J.">
        <title>Microbial stratification in low pH oxic and suboxic macroscopic growths along an acid mine drainage.</title>
        <authorList>
            <person name="Mendez-Garcia C."/>
            <person name="Mesa V."/>
            <person name="Sprenger R.R."/>
            <person name="Richter M."/>
            <person name="Diez M.S."/>
            <person name="Solano J."/>
            <person name="Bargiela R."/>
            <person name="Golyshina O.V."/>
            <person name="Manteca A."/>
            <person name="Ramos J.L."/>
            <person name="Gallego J.R."/>
            <person name="Llorente I."/>
            <person name="Martins Dos Santos V.A."/>
            <person name="Jensen O.N."/>
            <person name="Pelaez A.I."/>
            <person name="Sanchez J."/>
            <person name="Ferrer M."/>
        </authorList>
    </citation>
    <scope>NUCLEOTIDE SEQUENCE</scope>
</reference>
<dbReference type="AlphaFoldDB" id="T1DCZ0"/>
<gene>
    <name evidence="1" type="ORF">B1A_01802</name>
</gene>
<accession>T1DCZ0</accession>
<evidence type="ECO:0000313" key="1">
    <source>
        <dbReference type="EMBL" id="EQD79314.1"/>
    </source>
</evidence>
<protein>
    <submittedName>
        <fullName evidence="1">TonB-dependent receptor</fullName>
    </submittedName>
</protein>
<dbReference type="EMBL" id="AUZX01001356">
    <property type="protein sequence ID" value="EQD79314.1"/>
    <property type="molecule type" value="Genomic_DNA"/>
</dbReference>
<comment type="caution">
    <text evidence="1">The sequence shown here is derived from an EMBL/GenBank/DDBJ whole genome shotgun (WGS) entry which is preliminary data.</text>
</comment>
<dbReference type="SUPFAM" id="SSF56935">
    <property type="entry name" value="Porins"/>
    <property type="match status" value="1"/>
</dbReference>
<reference evidence="1" key="1">
    <citation type="submission" date="2013-08" db="EMBL/GenBank/DDBJ databases">
        <authorList>
            <person name="Mendez C."/>
            <person name="Richter M."/>
            <person name="Ferrer M."/>
            <person name="Sanchez J."/>
        </authorList>
    </citation>
    <scope>NUCLEOTIDE SEQUENCE</scope>
</reference>
<name>T1DCZ0_9ZZZZ</name>